<evidence type="ECO:0000259" key="1">
    <source>
        <dbReference type="Pfam" id="PF01551"/>
    </source>
</evidence>
<protein>
    <submittedName>
        <fullName evidence="3">M23 family metallopeptidase</fullName>
    </submittedName>
</protein>
<evidence type="ECO:0000313" key="3">
    <source>
        <dbReference type="EMBL" id="TRY20259.1"/>
    </source>
</evidence>
<dbReference type="OrthoDB" id="1099523at2"/>
<gene>
    <name evidence="3" type="ORF">FOJ82_00410</name>
</gene>
<comment type="caution">
    <text evidence="3">The sequence shown here is derived from an EMBL/GenBank/DDBJ whole genome shotgun (WGS) entry which is preliminary data.</text>
</comment>
<dbReference type="EMBL" id="VKKG01000001">
    <property type="protein sequence ID" value="TRY20259.1"/>
    <property type="molecule type" value="Genomic_DNA"/>
</dbReference>
<accession>A0A553K6C3</accession>
<dbReference type="Pfam" id="PF26571">
    <property type="entry name" value="VldE"/>
    <property type="match status" value="1"/>
</dbReference>
<proteinExistence type="predicted"/>
<dbReference type="GO" id="GO:0004222">
    <property type="term" value="F:metalloendopeptidase activity"/>
    <property type="evidence" value="ECO:0007669"/>
    <property type="project" value="TreeGrafter"/>
</dbReference>
<dbReference type="InterPro" id="IPR058593">
    <property type="entry name" value="ARB_07466-like_C"/>
</dbReference>
<feature type="domain" description="ARB-07466-like C-terminal" evidence="2">
    <location>
        <begin position="3"/>
        <end position="87"/>
    </location>
</feature>
<keyword evidence="4" id="KW-1185">Reference proteome</keyword>
<dbReference type="CDD" id="cd12797">
    <property type="entry name" value="M23_peptidase"/>
    <property type="match status" value="1"/>
</dbReference>
<evidence type="ECO:0000259" key="2">
    <source>
        <dbReference type="Pfam" id="PF26571"/>
    </source>
</evidence>
<sequence>MRCVAAKWPQIRTIGGLRPGDPRDHGTGRAVDVMIPNWHTPTGHALGTEIAAWAQTNATALGVTYVIWDRKIWSVAHAGKGWRDCSEGSCYAGPDPSAAHLDHVHVSVAGDQGTDSPATSASGAVLPIDKGKYRISAHYGQPGTRWATRHTGLDFAAPTGTPIRAVTAGTIISAHNTHGVYGNLTKIRATDGTETWYAHQSRITAHEGQRVAAGQNIGEVGASGNASGPHLHLEVRTNGRTTDPLVWLHNKGLQP</sequence>
<name>A0A553K6C3_9ACTN</name>
<organism evidence="3 4">
    <name type="scientific">Tessaracoccus rhinocerotis</name>
    <dbReference type="NCBI Taxonomy" id="1689449"/>
    <lineage>
        <taxon>Bacteria</taxon>
        <taxon>Bacillati</taxon>
        <taxon>Actinomycetota</taxon>
        <taxon>Actinomycetes</taxon>
        <taxon>Propionibacteriales</taxon>
        <taxon>Propionibacteriaceae</taxon>
        <taxon>Tessaracoccus</taxon>
    </lineage>
</organism>
<dbReference type="Pfam" id="PF01551">
    <property type="entry name" value="Peptidase_M23"/>
    <property type="match status" value="1"/>
</dbReference>
<dbReference type="InterPro" id="IPR050570">
    <property type="entry name" value="Cell_wall_metabolism_enzyme"/>
</dbReference>
<dbReference type="Gene3D" id="2.70.70.10">
    <property type="entry name" value="Glucose Permease (Domain IIA)"/>
    <property type="match status" value="1"/>
</dbReference>
<dbReference type="PANTHER" id="PTHR21666">
    <property type="entry name" value="PEPTIDASE-RELATED"/>
    <property type="match status" value="1"/>
</dbReference>
<feature type="domain" description="M23ase beta-sheet core" evidence="1">
    <location>
        <begin position="149"/>
        <end position="244"/>
    </location>
</feature>
<dbReference type="SUPFAM" id="SSF51261">
    <property type="entry name" value="Duplicated hybrid motif"/>
    <property type="match status" value="1"/>
</dbReference>
<dbReference type="InterPro" id="IPR011055">
    <property type="entry name" value="Dup_hybrid_motif"/>
</dbReference>
<dbReference type="AlphaFoldDB" id="A0A553K6C3"/>
<dbReference type="PANTHER" id="PTHR21666:SF270">
    <property type="entry name" value="MUREIN HYDROLASE ACTIVATOR ENVC"/>
    <property type="match status" value="1"/>
</dbReference>
<reference evidence="3 4" key="1">
    <citation type="submission" date="2019-07" db="EMBL/GenBank/DDBJ databases">
        <authorList>
            <person name="Zhou L.-Y."/>
        </authorList>
    </citation>
    <scope>NUCLEOTIDE SEQUENCE [LARGE SCALE GENOMIC DNA]</scope>
    <source>
        <strain evidence="3 4">YIM 101269</strain>
    </source>
</reference>
<dbReference type="Proteomes" id="UP000317638">
    <property type="component" value="Unassembled WGS sequence"/>
</dbReference>
<evidence type="ECO:0000313" key="4">
    <source>
        <dbReference type="Proteomes" id="UP000317638"/>
    </source>
</evidence>
<dbReference type="InterPro" id="IPR016047">
    <property type="entry name" value="M23ase_b-sheet_dom"/>
</dbReference>